<dbReference type="PROSITE" id="PS01209">
    <property type="entry name" value="LDLRA_1"/>
    <property type="match status" value="3"/>
</dbReference>
<comment type="caution">
    <text evidence="8">Lacks conserved residue(s) required for the propagation of feature annotation.</text>
</comment>
<feature type="disulfide bond" evidence="8">
    <location>
        <begin position="158"/>
        <end position="170"/>
    </location>
</feature>
<feature type="disulfide bond" evidence="8">
    <location>
        <begin position="165"/>
        <end position="183"/>
    </location>
</feature>
<dbReference type="InterPro" id="IPR002172">
    <property type="entry name" value="LDrepeatLR_classA_rpt"/>
</dbReference>
<dbReference type="AlphaFoldDB" id="A0A131YL33"/>
<dbReference type="InterPro" id="IPR050685">
    <property type="entry name" value="LDLR"/>
</dbReference>
<evidence type="ECO:0000256" key="3">
    <source>
        <dbReference type="ARBA" id="ARBA00022692"/>
    </source>
</evidence>
<dbReference type="GO" id="GO:0005886">
    <property type="term" value="C:plasma membrane"/>
    <property type="evidence" value="ECO:0007669"/>
    <property type="project" value="TreeGrafter"/>
</dbReference>
<organism evidence="9">
    <name type="scientific">Rhipicephalus appendiculatus</name>
    <name type="common">Brown ear tick</name>
    <dbReference type="NCBI Taxonomy" id="34631"/>
    <lineage>
        <taxon>Eukaryota</taxon>
        <taxon>Metazoa</taxon>
        <taxon>Ecdysozoa</taxon>
        <taxon>Arthropoda</taxon>
        <taxon>Chelicerata</taxon>
        <taxon>Arachnida</taxon>
        <taxon>Acari</taxon>
        <taxon>Parasitiformes</taxon>
        <taxon>Ixodida</taxon>
        <taxon>Ixodoidea</taxon>
        <taxon>Ixodidae</taxon>
        <taxon>Rhipicephalinae</taxon>
        <taxon>Rhipicephalus</taxon>
        <taxon>Rhipicephalus</taxon>
    </lineage>
</organism>
<dbReference type="Pfam" id="PF00057">
    <property type="entry name" value="Ldl_recept_a"/>
    <property type="match status" value="6"/>
</dbReference>
<dbReference type="FunFam" id="4.10.400.10:FF:000011">
    <property type="entry name" value="Low-density lipoprotein receptor-related protein 1"/>
    <property type="match status" value="1"/>
</dbReference>
<dbReference type="GO" id="GO:0012505">
    <property type="term" value="C:endomembrane system"/>
    <property type="evidence" value="ECO:0007669"/>
    <property type="project" value="UniProtKB-SubCell"/>
</dbReference>
<keyword evidence="9" id="KW-0449">Lipoprotein</keyword>
<evidence type="ECO:0000256" key="5">
    <source>
        <dbReference type="ARBA" id="ARBA00022989"/>
    </source>
</evidence>
<name>A0A131YL33_RHIAP</name>
<evidence type="ECO:0000256" key="1">
    <source>
        <dbReference type="ARBA" id="ARBA00004167"/>
    </source>
</evidence>
<dbReference type="SUPFAM" id="SSF57424">
    <property type="entry name" value="LDL receptor-like module"/>
    <property type="match status" value="7"/>
</dbReference>
<comment type="subcellular location">
    <subcellularLocation>
        <location evidence="2">Endomembrane system</location>
    </subcellularLocation>
    <subcellularLocation>
        <location evidence="1">Membrane</location>
        <topology evidence="1">Single-pass membrane protein</topology>
    </subcellularLocation>
</comment>
<feature type="disulfide bond" evidence="8">
    <location>
        <begin position="254"/>
        <end position="272"/>
    </location>
</feature>
<sequence>MATWQCDGEPDCPDGSDEDGDICKEGFNCPSEKFACKFLDKFACVPKTRKCNGDIDCNDAVDEKNCTQLKTCSDNEFRCMDRGQCIRLALRCDGKRDCTDGSDEDSAACLNETSCPSGQFTCTSTLDGSATCMPRTYLCDSHMHCADGSDEIGCGNICDPGEFRCRGGQCISQQSTCDDRHDCTDGSDEEPMLCLAYKAICPSPQMPCDSLNGSFICIDEDRTCDGHVDCQNGIDEKFDCAALAFNCRGSFFRCGNRRCVPKQWRCDGDDDCFDGSDEKGCAANNDERLVNCPVTEFACSTGTACVALNLRCDHRPDCPDGSDEIDCPTDFFNFL</sequence>
<keyword evidence="6" id="KW-0472">Membrane</keyword>
<feature type="disulfide bond" evidence="8">
    <location>
        <begin position="266"/>
        <end position="281"/>
    </location>
</feature>
<dbReference type="PANTHER" id="PTHR24270:SF59">
    <property type="entry name" value="LDL RECEPTOR REPEAT-CONTAINING PROTEIN EGG-1-RELATED"/>
    <property type="match status" value="1"/>
</dbReference>
<feature type="disulfide bond" evidence="8">
    <location>
        <begin position="51"/>
        <end position="66"/>
    </location>
</feature>
<dbReference type="PANTHER" id="PTHR24270">
    <property type="entry name" value="LOW-DENSITY LIPOPROTEIN RECEPTOR-RELATED"/>
    <property type="match status" value="1"/>
</dbReference>
<evidence type="ECO:0000256" key="6">
    <source>
        <dbReference type="ARBA" id="ARBA00023136"/>
    </source>
</evidence>
<feature type="disulfide bond" evidence="8">
    <location>
        <begin position="247"/>
        <end position="259"/>
    </location>
</feature>
<dbReference type="PROSITE" id="PS50068">
    <property type="entry name" value="LDLRA_2"/>
    <property type="match status" value="7"/>
</dbReference>
<dbReference type="InterPro" id="IPR036055">
    <property type="entry name" value="LDL_receptor-like_sf"/>
</dbReference>
<feature type="disulfide bond" evidence="8">
    <location>
        <begin position="312"/>
        <end position="327"/>
    </location>
</feature>
<keyword evidence="7 8" id="KW-1015">Disulfide bond</keyword>
<dbReference type="SMART" id="SM00192">
    <property type="entry name" value="LDLa"/>
    <property type="match status" value="7"/>
</dbReference>
<keyword evidence="4" id="KW-0677">Repeat</keyword>
<evidence type="ECO:0000256" key="4">
    <source>
        <dbReference type="ARBA" id="ARBA00022737"/>
    </source>
</evidence>
<keyword evidence="5" id="KW-1133">Transmembrane helix</keyword>
<reference evidence="9" key="1">
    <citation type="journal article" date="2016" name="Ticks Tick Borne Dis.">
        <title>De novo assembly and annotation of the salivary gland transcriptome of Rhipicephalus appendiculatus male and female ticks during blood feeding.</title>
        <authorList>
            <person name="de Castro M.H."/>
            <person name="de Klerk D."/>
            <person name="Pienaar R."/>
            <person name="Latif A.A."/>
            <person name="Rees D.J."/>
            <person name="Mans B.J."/>
        </authorList>
    </citation>
    <scope>NUCLEOTIDE SEQUENCE</scope>
    <source>
        <tissue evidence="9">Salivary glands</tissue>
    </source>
</reference>
<keyword evidence="3" id="KW-0812">Transmembrane</keyword>
<dbReference type="InterPro" id="IPR023415">
    <property type="entry name" value="LDLR_class-A_CS"/>
</dbReference>
<evidence type="ECO:0000256" key="2">
    <source>
        <dbReference type="ARBA" id="ARBA00004308"/>
    </source>
</evidence>
<protein>
    <submittedName>
        <fullName evidence="9">Low density lipoprotein-related protein 2</fullName>
    </submittedName>
</protein>
<evidence type="ECO:0000256" key="8">
    <source>
        <dbReference type="PROSITE-ProRule" id="PRU00124"/>
    </source>
</evidence>
<accession>A0A131YL33</accession>
<proteinExistence type="predicted"/>
<dbReference type="PRINTS" id="PR00261">
    <property type="entry name" value="LDLRECEPTOR"/>
</dbReference>
<evidence type="ECO:0000256" key="7">
    <source>
        <dbReference type="ARBA" id="ARBA00023157"/>
    </source>
</evidence>
<dbReference type="EMBL" id="GEDV01009407">
    <property type="protein sequence ID" value="JAP79150.1"/>
    <property type="molecule type" value="Transcribed_RNA"/>
</dbReference>
<dbReference type="GO" id="GO:0016192">
    <property type="term" value="P:vesicle-mediated transport"/>
    <property type="evidence" value="ECO:0007669"/>
    <property type="project" value="UniProtKB-ARBA"/>
</dbReference>
<evidence type="ECO:0000313" key="9">
    <source>
        <dbReference type="EMBL" id="JAP79150.1"/>
    </source>
</evidence>
<feature type="disulfide bond" evidence="8">
    <location>
        <begin position="139"/>
        <end position="154"/>
    </location>
</feature>
<dbReference type="CDD" id="cd00112">
    <property type="entry name" value="LDLa"/>
    <property type="match status" value="4"/>
</dbReference>
<dbReference type="Gene3D" id="4.10.400.10">
    <property type="entry name" value="Low-density Lipoprotein Receptor"/>
    <property type="match status" value="8"/>
</dbReference>